<gene>
    <name evidence="1" type="ORF">NSP04_09565</name>
</gene>
<evidence type="ECO:0000313" key="2">
    <source>
        <dbReference type="Proteomes" id="UP001165267"/>
    </source>
</evidence>
<keyword evidence="2" id="KW-1185">Reference proteome</keyword>
<evidence type="ECO:0000313" key="1">
    <source>
        <dbReference type="EMBL" id="MCR2746895.1"/>
    </source>
</evidence>
<reference evidence="1" key="1">
    <citation type="submission" date="2022-07" db="EMBL/GenBank/DDBJ databases">
        <authorList>
            <person name="Xamxidin M."/>
        </authorList>
    </citation>
    <scope>NUCLEOTIDE SEQUENCE</scope>
    <source>
        <strain evidence="1">YS8-69</strain>
    </source>
</reference>
<dbReference type="Proteomes" id="UP001165267">
    <property type="component" value="Unassembled WGS sequence"/>
</dbReference>
<comment type="caution">
    <text evidence="1">The sequence shown here is derived from an EMBL/GenBank/DDBJ whole genome shotgun (WGS) entry which is preliminary data.</text>
</comment>
<accession>A0ABT1XHZ7</accession>
<name>A0ABT1XHZ7_9BURK</name>
<sequence length="74" mass="7970">MSDEKASMSSARAVRIRSSGVVFQMDALSDNLKAQVALLDDDELAVLSSIKLKLNSGLDEKIKRAADTVGGFVW</sequence>
<organism evidence="1 2">
    <name type="scientific">Limnobacter parvus</name>
    <dbReference type="NCBI Taxonomy" id="2939690"/>
    <lineage>
        <taxon>Bacteria</taxon>
        <taxon>Pseudomonadati</taxon>
        <taxon>Pseudomonadota</taxon>
        <taxon>Betaproteobacteria</taxon>
        <taxon>Burkholderiales</taxon>
        <taxon>Burkholderiaceae</taxon>
        <taxon>Limnobacter</taxon>
    </lineage>
</organism>
<protein>
    <submittedName>
        <fullName evidence="1">Uncharacterized protein</fullName>
    </submittedName>
</protein>
<dbReference type="RefSeq" id="WP_257512103.1">
    <property type="nucleotide sequence ID" value="NZ_JANKHG010000017.1"/>
</dbReference>
<dbReference type="InterPro" id="IPR054632">
    <property type="entry name" value="Aroma_sacti_dom"/>
</dbReference>
<dbReference type="NCBIfam" id="NF045560">
    <property type="entry name" value="aroma_sacti_dom"/>
    <property type="match status" value="1"/>
</dbReference>
<proteinExistence type="predicted"/>
<dbReference type="EMBL" id="JANKHG010000017">
    <property type="protein sequence ID" value="MCR2746895.1"/>
    <property type="molecule type" value="Genomic_DNA"/>
</dbReference>